<feature type="non-terminal residue" evidence="2">
    <location>
        <position position="89"/>
    </location>
</feature>
<reference evidence="2" key="1">
    <citation type="submission" date="2021-02" db="EMBL/GenBank/DDBJ databases">
        <authorList>
            <person name="Nowell W R."/>
        </authorList>
    </citation>
    <scope>NUCLEOTIDE SEQUENCE</scope>
</reference>
<organism evidence="2 3">
    <name type="scientific">Rotaria magnacalcarata</name>
    <dbReference type="NCBI Taxonomy" id="392030"/>
    <lineage>
        <taxon>Eukaryota</taxon>
        <taxon>Metazoa</taxon>
        <taxon>Spiralia</taxon>
        <taxon>Gnathifera</taxon>
        <taxon>Rotifera</taxon>
        <taxon>Eurotatoria</taxon>
        <taxon>Bdelloidea</taxon>
        <taxon>Philodinida</taxon>
        <taxon>Philodinidae</taxon>
        <taxon>Rotaria</taxon>
    </lineage>
</organism>
<accession>A0A8S2UZV3</accession>
<name>A0A8S2UZV3_9BILA</name>
<evidence type="ECO:0000313" key="2">
    <source>
        <dbReference type="EMBL" id="CAF4363794.1"/>
    </source>
</evidence>
<evidence type="ECO:0000313" key="1">
    <source>
        <dbReference type="EMBL" id="CAF4362900.1"/>
    </source>
</evidence>
<comment type="caution">
    <text evidence="2">The sequence shown here is derived from an EMBL/GenBank/DDBJ whole genome shotgun (WGS) entry which is preliminary data.</text>
</comment>
<sequence length="89" mass="10271">MICGIANLSNVHLIISNFIQTAIFSVKLNINYDRDLIRSNLTMKIFIYDFIKSISDVLHCNNDFIRIFSIERFDNKGSIIRVNFGLTTP</sequence>
<gene>
    <name evidence="1" type="ORF">SMN809_LOCUS28783</name>
    <name evidence="2" type="ORF">SMN809_LOCUS28821</name>
</gene>
<dbReference type="Proteomes" id="UP000676336">
    <property type="component" value="Unassembled WGS sequence"/>
</dbReference>
<evidence type="ECO:0000313" key="3">
    <source>
        <dbReference type="Proteomes" id="UP000676336"/>
    </source>
</evidence>
<dbReference type="AlphaFoldDB" id="A0A8S2UZV3"/>
<dbReference type="EMBL" id="CAJOBI010049091">
    <property type="protein sequence ID" value="CAF4362900.1"/>
    <property type="molecule type" value="Genomic_DNA"/>
</dbReference>
<proteinExistence type="predicted"/>
<protein>
    <submittedName>
        <fullName evidence="2">Uncharacterized protein</fullName>
    </submittedName>
</protein>
<dbReference type="EMBL" id="CAJOBI010049299">
    <property type="protein sequence ID" value="CAF4363794.1"/>
    <property type="molecule type" value="Genomic_DNA"/>
</dbReference>